<evidence type="ECO:0000259" key="4">
    <source>
        <dbReference type="PROSITE" id="PS50043"/>
    </source>
</evidence>
<gene>
    <name evidence="5" type="ORF">GCM10017790_08030</name>
</gene>
<evidence type="ECO:0000256" key="3">
    <source>
        <dbReference type="ARBA" id="ARBA00023163"/>
    </source>
</evidence>
<dbReference type="InterPro" id="IPR000792">
    <property type="entry name" value="Tscrpt_reg_LuxR_C"/>
</dbReference>
<keyword evidence="1" id="KW-0805">Transcription regulation</keyword>
<dbReference type="InterPro" id="IPR016032">
    <property type="entry name" value="Sig_transdc_resp-reg_C-effctor"/>
</dbReference>
<dbReference type="CDD" id="cd06170">
    <property type="entry name" value="LuxR_C_like"/>
    <property type="match status" value="1"/>
</dbReference>
<name>A0ABQ3L5Q3_9PSEU</name>
<sequence length="854" mass="91257">MDSTWPLVGRRRELSSIDEVLAGTTGGLVLAGPPGVGKTRLLRVAMERAAATGRRVELLAATGAGSSIPLGAASHLLPAMPSSDEEPDRTTLFRWASAGWDEDGAVLAVDDAHLLDEGSAALVHHLCTHRKVVVVATVVTGASTPDAIFTLWKNGQARRTEVLPLPDSVVDDLIGHALDGHVPVSVRTRLRRLADGNPLHLQALVLDGLESGALVQENDSWRWLGPVVGAWRLHELVEARLRSCDADVRAVVELVACGEPLPLGLVEPEPGLLAAERAGLLEVTGDGRRSEARLTHPIYGEVLRSGLKPLRAREIHRTLAERLDATSLRRRDDLLRLTSWQLAAGLRPSVPDMLAAARQSLARHDLVLAERLARAAVDAGSDQARTLLAEVLSWCGRHQDGIAVLAESGRSEPSAWTTTRARLLYWGLARHDEATTMLPDDPTVTRALILLAEGNCRDALDIALKITDLQSAPIDVRLWAFTTAVNAYAMLGKASTALSFARRGRRLAERHGDLVRTGSPYLRLAEGYALLFAGRISAAQDVAEDGGQSAVQVGDPGLIAAWSALSGMISQLRGELRAAVTSLRETVAIETAQDPTGSLHLHEMILAGTLAMSGAVDEAAEILDGIRDDDSRTAVKRLFKPHAEAHRAWVSAARGDLRGAAEIALGGAEIARHAELPLMEAVVLYEAARFGAARQVEKRLKVLAETVEGDLILVYRDAAAALAAGDEPALLVAADAFAELPAPLLAAEMLTAAGRVAQAAGHSRRAGAALARARELARCCPTARTPGLDSVDGTQQLTPREREIARLAARQATSPEIARRLRLSVRTVDNHLAHVYDKLGISSRIELSTLFRPG</sequence>
<proteinExistence type="predicted"/>
<evidence type="ECO:0000256" key="2">
    <source>
        <dbReference type="ARBA" id="ARBA00023125"/>
    </source>
</evidence>
<dbReference type="InterPro" id="IPR036388">
    <property type="entry name" value="WH-like_DNA-bd_sf"/>
</dbReference>
<accession>A0ABQ3L5Q3</accession>
<dbReference type="PANTHER" id="PTHR44688">
    <property type="entry name" value="DNA-BINDING TRANSCRIPTIONAL ACTIVATOR DEVR_DOSR"/>
    <property type="match status" value="1"/>
</dbReference>
<dbReference type="SUPFAM" id="SSF48452">
    <property type="entry name" value="TPR-like"/>
    <property type="match status" value="1"/>
</dbReference>
<dbReference type="Pfam" id="PF13191">
    <property type="entry name" value="AAA_16"/>
    <property type="match status" value="1"/>
</dbReference>
<comment type="caution">
    <text evidence="5">The sequence shown here is derived from an EMBL/GenBank/DDBJ whole genome shotgun (WGS) entry which is preliminary data.</text>
</comment>
<keyword evidence="3" id="KW-0804">Transcription</keyword>
<dbReference type="PROSITE" id="PS50043">
    <property type="entry name" value="HTH_LUXR_2"/>
    <property type="match status" value="1"/>
</dbReference>
<evidence type="ECO:0000313" key="6">
    <source>
        <dbReference type="Proteomes" id="UP000635387"/>
    </source>
</evidence>
<dbReference type="InterPro" id="IPR027417">
    <property type="entry name" value="P-loop_NTPase"/>
</dbReference>
<evidence type="ECO:0000256" key="1">
    <source>
        <dbReference type="ARBA" id="ARBA00023015"/>
    </source>
</evidence>
<keyword evidence="6" id="KW-1185">Reference proteome</keyword>
<dbReference type="Pfam" id="PF00196">
    <property type="entry name" value="GerE"/>
    <property type="match status" value="1"/>
</dbReference>
<protein>
    <submittedName>
        <fullName evidence="5">LuxR family transcriptional regulator</fullName>
    </submittedName>
</protein>
<evidence type="ECO:0000313" key="5">
    <source>
        <dbReference type="EMBL" id="GHH04787.1"/>
    </source>
</evidence>
<reference evidence="6" key="1">
    <citation type="journal article" date="2019" name="Int. J. Syst. Evol. Microbiol.">
        <title>The Global Catalogue of Microorganisms (GCM) 10K type strain sequencing project: providing services to taxonomists for standard genome sequencing and annotation.</title>
        <authorList>
            <consortium name="The Broad Institute Genomics Platform"/>
            <consortium name="The Broad Institute Genome Sequencing Center for Infectious Disease"/>
            <person name="Wu L."/>
            <person name="Ma J."/>
        </authorList>
    </citation>
    <scope>NUCLEOTIDE SEQUENCE [LARGE SCALE GENOMIC DNA]</scope>
    <source>
        <strain evidence="6">CGMCC 4.7683</strain>
    </source>
</reference>
<dbReference type="Gene3D" id="3.40.50.300">
    <property type="entry name" value="P-loop containing nucleotide triphosphate hydrolases"/>
    <property type="match status" value="1"/>
</dbReference>
<keyword evidence="2" id="KW-0238">DNA-binding</keyword>
<dbReference type="InterPro" id="IPR041664">
    <property type="entry name" value="AAA_16"/>
</dbReference>
<dbReference type="EMBL" id="BNAY01000001">
    <property type="protein sequence ID" value="GHH04787.1"/>
    <property type="molecule type" value="Genomic_DNA"/>
</dbReference>
<feature type="domain" description="HTH luxR-type" evidence="4">
    <location>
        <begin position="790"/>
        <end position="854"/>
    </location>
</feature>
<dbReference type="Gene3D" id="1.10.10.10">
    <property type="entry name" value="Winged helix-like DNA-binding domain superfamily/Winged helix DNA-binding domain"/>
    <property type="match status" value="1"/>
</dbReference>
<organism evidence="5 6">
    <name type="scientific">Amycolatopsis oliviviridis</name>
    <dbReference type="NCBI Taxonomy" id="1471590"/>
    <lineage>
        <taxon>Bacteria</taxon>
        <taxon>Bacillati</taxon>
        <taxon>Actinomycetota</taxon>
        <taxon>Actinomycetes</taxon>
        <taxon>Pseudonocardiales</taxon>
        <taxon>Pseudonocardiaceae</taxon>
        <taxon>Amycolatopsis</taxon>
    </lineage>
</organism>
<dbReference type="PANTHER" id="PTHR44688:SF16">
    <property type="entry name" value="DNA-BINDING TRANSCRIPTIONAL ACTIVATOR DEVR_DOSR"/>
    <property type="match status" value="1"/>
</dbReference>
<dbReference type="SMART" id="SM00421">
    <property type="entry name" value="HTH_LUXR"/>
    <property type="match status" value="1"/>
</dbReference>
<dbReference type="InterPro" id="IPR011990">
    <property type="entry name" value="TPR-like_helical_dom_sf"/>
</dbReference>
<dbReference type="PRINTS" id="PR00038">
    <property type="entry name" value="HTHLUXR"/>
</dbReference>
<dbReference type="SUPFAM" id="SSF52540">
    <property type="entry name" value="P-loop containing nucleoside triphosphate hydrolases"/>
    <property type="match status" value="1"/>
</dbReference>
<dbReference type="SUPFAM" id="SSF46894">
    <property type="entry name" value="C-terminal effector domain of the bipartite response regulators"/>
    <property type="match status" value="1"/>
</dbReference>
<dbReference type="RefSeq" id="WP_191251806.1">
    <property type="nucleotide sequence ID" value="NZ_BNAY01000001.1"/>
</dbReference>
<dbReference type="Proteomes" id="UP000635387">
    <property type="component" value="Unassembled WGS sequence"/>
</dbReference>